<accession>A0A6C1KJQ9</accession>
<evidence type="ECO:0000313" key="1">
    <source>
        <dbReference type="EMBL" id="TLX43274.1"/>
    </source>
</evidence>
<dbReference type="GeneID" id="95774112"/>
<dbReference type="Proteomes" id="UP000305131">
    <property type="component" value="Unassembled WGS sequence"/>
</dbReference>
<dbReference type="SMART" id="SM00671">
    <property type="entry name" value="SEL1"/>
    <property type="match status" value="4"/>
</dbReference>
<protein>
    <submittedName>
        <fullName evidence="1">Sel1 repeat family protein</fullName>
    </submittedName>
</protein>
<name>A0A6C1KJQ9_XANAU</name>
<dbReference type="Gene3D" id="1.25.40.10">
    <property type="entry name" value="Tetratricopeptide repeat domain"/>
    <property type="match status" value="1"/>
</dbReference>
<proteinExistence type="predicted"/>
<dbReference type="SUPFAM" id="SSF81901">
    <property type="entry name" value="HCP-like"/>
    <property type="match status" value="1"/>
</dbReference>
<dbReference type="OrthoDB" id="9797030at2"/>
<gene>
    <name evidence="1" type="ORF">FBQ73_11665</name>
</gene>
<dbReference type="AlphaFoldDB" id="A0A6C1KJQ9"/>
<sequence length="288" mass="32282">MVDERISYKTLKEIHPDVLRAQMGDTPRDAAPWVRAAALNGIKSAQVAWGQMLLDGEGIERDAEAALRWFSIAAEAGSLDGVNMVGRCHEFGWGCTLDMAEAARCYLSAAERGHAWAQFNLATLLLHSDDFAADPSRALAWYVRSARRGNVKAMTMVGRFIEHGWGRHPRPEAARRWYRKAALGGDYRGQFDHARTLYEGGFVDEAISWFSRSIETAVPDFCRLAEPGLRKAGHPALDALADRALERVRDAEVRAAAAMRAELARAEAIRRAKPRRRLALSWLRWRRS</sequence>
<dbReference type="InterPro" id="IPR011990">
    <property type="entry name" value="TPR-like_helical_dom_sf"/>
</dbReference>
<dbReference type="EMBL" id="VAUP01000022">
    <property type="protein sequence ID" value="TLX43274.1"/>
    <property type="molecule type" value="Genomic_DNA"/>
</dbReference>
<organism evidence="1 2">
    <name type="scientific">Xanthobacter autotrophicus</name>
    <dbReference type="NCBI Taxonomy" id="280"/>
    <lineage>
        <taxon>Bacteria</taxon>
        <taxon>Pseudomonadati</taxon>
        <taxon>Pseudomonadota</taxon>
        <taxon>Alphaproteobacteria</taxon>
        <taxon>Hyphomicrobiales</taxon>
        <taxon>Xanthobacteraceae</taxon>
        <taxon>Xanthobacter</taxon>
    </lineage>
</organism>
<dbReference type="PANTHER" id="PTHR45011">
    <property type="entry name" value="DAP3-BINDING CELL DEATH ENHANCER 1"/>
    <property type="match status" value="1"/>
</dbReference>
<evidence type="ECO:0000313" key="2">
    <source>
        <dbReference type="Proteomes" id="UP000305131"/>
    </source>
</evidence>
<dbReference type="Pfam" id="PF08238">
    <property type="entry name" value="Sel1"/>
    <property type="match status" value="4"/>
</dbReference>
<reference evidence="1 2" key="1">
    <citation type="submission" date="2019-05" db="EMBL/GenBank/DDBJ databases">
        <authorList>
            <person name="Zhou X."/>
        </authorList>
    </citation>
    <scope>NUCLEOTIDE SEQUENCE [LARGE SCALE GENOMIC DNA]</scope>
    <source>
        <strain evidence="1 2">DSM 432</strain>
    </source>
</reference>
<comment type="caution">
    <text evidence="1">The sequence shown here is derived from an EMBL/GenBank/DDBJ whole genome shotgun (WGS) entry which is preliminary data.</text>
</comment>
<dbReference type="RefSeq" id="WP_138399628.1">
    <property type="nucleotide sequence ID" value="NZ_JBAFVI010000002.1"/>
</dbReference>
<dbReference type="InterPro" id="IPR006597">
    <property type="entry name" value="Sel1-like"/>
</dbReference>
<dbReference type="PANTHER" id="PTHR45011:SF1">
    <property type="entry name" value="DAP3-BINDING CELL DEATH ENHANCER 1"/>
    <property type="match status" value="1"/>
</dbReference>
<dbReference type="InterPro" id="IPR052748">
    <property type="entry name" value="ISR_Activator"/>
</dbReference>